<evidence type="ECO:0000313" key="4">
    <source>
        <dbReference type="Proteomes" id="UP000318681"/>
    </source>
</evidence>
<keyword evidence="4" id="KW-1185">Reference proteome</keyword>
<dbReference type="AlphaFoldDB" id="A0A558QX65"/>
<dbReference type="Proteomes" id="UP000318681">
    <property type="component" value="Unassembled WGS sequence"/>
</dbReference>
<dbReference type="Gene3D" id="1.10.238.10">
    <property type="entry name" value="EF-hand"/>
    <property type="match status" value="1"/>
</dbReference>
<reference evidence="3 4" key="1">
    <citation type="submission" date="2019-07" db="EMBL/GenBank/DDBJ databases">
        <title>Sphingomonas solaris sp. nov., isolated from a solar panel from Boston, Massachusetts.</title>
        <authorList>
            <person name="Tanner K."/>
            <person name="Pascual J."/>
            <person name="Mancuso C."/>
            <person name="Pereto J."/>
            <person name="Khalil A."/>
            <person name="Vilanova C."/>
        </authorList>
    </citation>
    <scope>NUCLEOTIDE SEQUENCE [LARGE SCALE GENOMIC DNA]</scope>
    <source>
        <strain evidence="3 4">R4DWN</strain>
    </source>
</reference>
<dbReference type="SMART" id="SM00054">
    <property type="entry name" value="EFh"/>
    <property type="match status" value="3"/>
</dbReference>
<dbReference type="SUPFAM" id="SSF47473">
    <property type="entry name" value="EF-hand"/>
    <property type="match status" value="1"/>
</dbReference>
<gene>
    <name evidence="3" type="ORF">FOY91_16245</name>
</gene>
<dbReference type="InterPro" id="IPR011992">
    <property type="entry name" value="EF-hand-dom_pair"/>
</dbReference>
<dbReference type="EMBL" id="VNIM01000081">
    <property type="protein sequence ID" value="TVV71669.1"/>
    <property type="molecule type" value="Genomic_DNA"/>
</dbReference>
<feature type="region of interest" description="Disordered" evidence="1">
    <location>
        <begin position="30"/>
        <end position="53"/>
    </location>
</feature>
<dbReference type="CDD" id="cd00051">
    <property type="entry name" value="EFh"/>
    <property type="match status" value="1"/>
</dbReference>
<protein>
    <recommendedName>
        <fullName evidence="2">EF-hand domain-containing protein</fullName>
    </recommendedName>
</protein>
<feature type="domain" description="EF-hand" evidence="2">
    <location>
        <begin position="125"/>
        <end position="160"/>
    </location>
</feature>
<dbReference type="PROSITE" id="PS00018">
    <property type="entry name" value="EF_HAND_1"/>
    <property type="match status" value="1"/>
</dbReference>
<feature type="domain" description="EF-hand" evidence="2">
    <location>
        <begin position="176"/>
        <end position="211"/>
    </location>
</feature>
<dbReference type="InterPro" id="IPR018247">
    <property type="entry name" value="EF_Hand_1_Ca_BS"/>
</dbReference>
<evidence type="ECO:0000313" key="3">
    <source>
        <dbReference type="EMBL" id="TVV71669.1"/>
    </source>
</evidence>
<comment type="caution">
    <text evidence="3">The sequence shown here is derived from an EMBL/GenBank/DDBJ whole genome shotgun (WGS) entry which is preliminary data.</text>
</comment>
<sequence length="249" mass="25991">MFLVTLATKGDAHAAGSLAAPHMGCAGAPEKRRRFSAYSSPRDRSGRRRGATARPVTMRCGLVPATGGPHVAAPCFREDRFTMSPRPLMLLAPMLIAVAAPLPAAPSKAPPAKAAPVAGDVTRAQMLKEVNGVFDVADTDKDGFMSRAEFRVRMGAVLNRTPPGTAGAPSKPEAQAMLDAADAAFKRVDSDGDGKLSRAEATKRPLAAFDMMDANHDGILTVAEKAAARSRETDVPAGKAIVKVPPAAR</sequence>
<evidence type="ECO:0000259" key="2">
    <source>
        <dbReference type="PROSITE" id="PS50222"/>
    </source>
</evidence>
<dbReference type="Pfam" id="PF13202">
    <property type="entry name" value="EF-hand_5"/>
    <property type="match status" value="3"/>
</dbReference>
<accession>A0A558QX65</accession>
<organism evidence="3 4">
    <name type="scientific">Alterirhizorhabdus solaris</name>
    <dbReference type="NCBI Taxonomy" id="2529389"/>
    <lineage>
        <taxon>Bacteria</taxon>
        <taxon>Pseudomonadati</taxon>
        <taxon>Pseudomonadota</taxon>
        <taxon>Alphaproteobacteria</taxon>
        <taxon>Sphingomonadales</taxon>
        <taxon>Rhizorhabdaceae</taxon>
        <taxon>Alterirhizorhabdus</taxon>
    </lineage>
</organism>
<name>A0A558QX65_9SPHN</name>
<dbReference type="PROSITE" id="PS50222">
    <property type="entry name" value="EF_HAND_2"/>
    <property type="match status" value="2"/>
</dbReference>
<proteinExistence type="predicted"/>
<evidence type="ECO:0000256" key="1">
    <source>
        <dbReference type="SAM" id="MobiDB-lite"/>
    </source>
</evidence>
<dbReference type="InterPro" id="IPR002048">
    <property type="entry name" value="EF_hand_dom"/>
</dbReference>
<dbReference type="OrthoDB" id="113323at2"/>
<dbReference type="GO" id="GO:0005509">
    <property type="term" value="F:calcium ion binding"/>
    <property type="evidence" value="ECO:0007669"/>
    <property type="project" value="InterPro"/>
</dbReference>